<dbReference type="PANTHER" id="PTHR34216">
    <property type="match status" value="1"/>
</dbReference>
<sequence>MISATVRHRLFHAGFTAIAASRADRWLAPAARGCGVILTFHHVRPDEDPPGAFAPNRLLAITPDFLDRTLAALRAGGFAIVGLSEVPGRLAAGGGAGPFAVLTFDDGYRDNLEHARPVLRRHGAPWTLFVTHDFAEGSGRLWWIELERAIRRLDRVRLPEVGLDLPATDAAGKSAAFAAAYAALRAGPEATLRAATLRLAGEAGIDAGAIARELCLPFDDLRALARDEAVTLAAHTLSHPMLAKHDDAAARREVVEGRALLAARLGRSPEHFSYPVGDPGSAGPRDFALAREAGYRTAVTTRPGHLFPQHAGHLHALPRVSVNGCFQTDAALRALLSGVPFLAWNRGRRVNVG</sequence>
<evidence type="ECO:0000256" key="3">
    <source>
        <dbReference type="ARBA" id="ARBA00020071"/>
    </source>
</evidence>
<evidence type="ECO:0000313" key="8">
    <source>
        <dbReference type="Proteomes" id="UP001055167"/>
    </source>
</evidence>
<comment type="function">
    <text evidence="1">Is involved in generating a small heat-stable compound (Nod), an acylated oligomer of N-acetylglucosamine, that stimulates mitosis in various plant protoplasts.</text>
</comment>
<dbReference type="PANTHER" id="PTHR34216:SF7">
    <property type="entry name" value="POLY-BETA-1,6-N-ACETYL-D-GLUCOSAMINE N-DEACETYLASE"/>
    <property type="match status" value="1"/>
</dbReference>
<feature type="domain" description="NodB homology" evidence="6">
    <location>
        <begin position="98"/>
        <end position="353"/>
    </location>
</feature>
<comment type="similarity">
    <text evidence="2">Belongs to the polysaccharide deacetylase family.</text>
</comment>
<keyword evidence="8" id="KW-1185">Reference proteome</keyword>
<dbReference type="InterPro" id="IPR051398">
    <property type="entry name" value="Polysacch_Deacetylase"/>
</dbReference>
<dbReference type="CDD" id="cd10968">
    <property type="entry name" value="CE4_Mlr8448_like_5s"/>
    <property type="match status" value="1"/>
</dbReference>
<dbReference type="EMBL" id="BPQH01000004">
    <property type="protein sequence ID" value="GJD48803.1"/>
    <property type="molecule type" value="Genomic_DNA"/>
</dbReference>
<evidence type="ECO:0000256" key="1">
    <source>
        <dbReference type="ARBA" id="ARBA00003236"/>
    </source>
</evidence>
<name>A0ABQ4QTZ2_9HYPH</name>
<dbReference type="Gene3D" id="3.20.20.370">
    <property type="entry name" value="Glycoside hydrolase/deacetylase"/>
    <property type="match status" value="1"/>
</dbReference>
<dbReference type="Proteomes" id="UP001055167">
    <property type="component" value="Unassembled WGS sequence"/>
</dbReference>
<protein>
    <recommendedName>
        <fullName evidence="3">Chitooligosaccharide deacetylase</fullName>
    </recommendedName>
    <alternativeName>
        <fullName evidence="5">Nodulation protein B</fullName>
    </alternativeName>
</protein>
<keyword evidence="4" id="KW-0732">Signal</keyword>
<dbReference type="InterPro" id="IPR011330">
    <property type="entry name" value="Glyco_hydro/deAcase_b/a-brl"/>
</dbReference>
<evidence type="ECO:0000256" key="2">
    <source>
        <dbReference type="ARBA" id="ARBA00010973"/>
    </source>
</evidence>
<evidence type="ECO:0000256" key="4">
    <source>
        <dbReference type="ARBA" id="ARBA00022729"/>
    </source>
</evidence>
<gene>
    <name evidence="7" type="ORF">OPKNFCMD_1529</name>
</gene>
<dbReference type="InterPro" id="IPR002509">
    <property type="entry name" value="NODB_dom"/>
</dbReference>
<organism evidence="7 8">
    <name type="scientific">Methylobacterium crusticola</name>
    <dbReference type="NCBI Taxonomy" id="1697972"/>
    <lineage>
        <taxon>Bacteria</taxon>
        <taxon>Pseudomonadati</taxon>
        <taxon>Pseudomonadota</taxon>
        <taxon>Alphaproteobacteria</taxon>
        <taxon>Hyphomicrobiales</taxon>
        <taxon>Methylobacteriaceae</taxon>
        <taxon>Methylobacterium</taxon>
    </lineage>
</organism>
<dbReference type="Pfam" id="PF01522">
    <property type="entry name" value="Polysacc_deac_1"/>
    <property type="match status" value="2"/>
</dbReference>
<reference evidence="7" key="1">
    <citation type="journal article" date="2021" name="Front. Microbiol.">
        <title>Comprehensive Comparative Genomics and Phenotyping of Methylobacterium Species.</title>
        <authorList>
            <person name="Alessa O."/>
            <person name="Ogura Y."/>
            <person name="Fujitani Y."/>
            <person name="Takami H."/>
            <person name="Hayashi T."/>
            <person name="Sahin N."/>
            <person name="Tani A."/>
        </authorList>
    </citation>
    <scope>NUCLEOTIDE SEQUENCE</scope>
    <source>
        <strain evidence="7">KCTC 52305</strain>
    </source>
</reference>
<dbReference type="RefSeq" id="WP_128560878.1">
    <property type="nucleotide sequence ID" value="NZ_BPQH01000004.1"/>
</dbReference>
<comment type="caution">
    <text evidence="7">The sequence shown here is derived from an EMBL/GenBank/DDBJ whole genome shotgun (WGS) entry which is preliminary data.</text>
</comment>
<reference evidence="7" key="2">
    <citation type="submission" date="2021-08" db="EMBL/GenBank/DDBJ databases">
        <authorList>
            <person name="Tani A."/>
            <person name="Ola A."/>
            <person name="Ogura Y."/>
            <person name="Katsura K."/>
            <person name="Hayashi T."/>
        </authorList>
    </citation>
    <scope>NUCLEOTIDE SEQUENCE</scope>
    <source>
        <strain evidence="7">KCTC 52305</strain>
    </source>
</reference>
<proteinExistence type="inferred from homology"/>
<evidence type="ECO:0000313" key="7">
    <source>
        <dbReference type="EMBL" id="GJD48803.1"/>
    </source>
</evidence>
<evidence type="ECO:0000256" key="5">
    <source>
        <dbReference type="ARBA" id="ARBA00032976"/>
    </source>
</evidence>
<dbReference type="PROSITE" id="PS51677">
    <property type="entry name" value="NODB"/>
    <property type="match status" value="1"/>
</dbReference>
<dbReference type="SUPFAM" id="SSF88713">
    <property type="entry name" value="Glycoside hydrolase/deacetylase"/>
    <property type="match status" value="1"/>
</dbReference>
<accession>A0ABQ4QTZ2</accession>
<evidence type="ECO:0000259" key="6">
    <source>
        <dbReference type="PROSITE" id="PS51677"/>
    </source>
</evidence>